<keyword evidence="4" id="KW-1185">Reference proteome</keyword>
<dbReference type="AlphaFoldDB" id="A0A0D7B2H8"/>
<protein>
    <submittedName>
        <fullName evidence="3">Uncharacterized protein</fullName>
    </submittedName>
</protein>
<feature type="region of interest" description="Disordered" evidence="2">
    <location>
        <begin position="137"/>
        <end position="163"/>
    </location>
</feature>
<dbReference type="OrthoDB" id="3147752at2759"/>
<feature type="compositionally biased region" description="Basic and acidic residues" evidence="2">
    <location>
        <begin position="36"/>
        <end position="45"/>
    </location>
</feature>
<gene>
    <name evidence="3" type="ORF">CYLTODRAFT_493171</name>
</gene>
<evidence type="ECO:0000313" key="3">
    <source>
        <dbReference type="EMBL" id="KIY64374.1"/>
    </source>
</evidence>
<keyword evidence="1" id="KW-0175">Coiled coil</keyword>
<feature type="compositionally biased region" description="Polar residues" evidence="2">
    <location>
        <begin position="24"/>
        <end position="34"/>
    </location>
</feature>
<organism evidence="3 4">
    <name type="scientific">Cylindrobasidium torrendii FP15055 ss-10</name>
    <dbReference type="NCBI Taxonomy" id="1314674"/>
    <lineage>
        <taxon>Eukaryota</taxon>
        <taxon>Fungi</taxon>
        <taxon>Dikarya</taxon>
        <taxon>Basidiomycota</taxon>
        <taxon>Agaricomycotina</taxon>
        <taxon>Agaricomycetes</taxon>
        <taxon>Agaricomycetidae</taxon>
        <taxon>Agaricales</taxon>
        <taxon>Marasmiineae</taxon>
        <taxon>Physalacriaceae</taxon>
        <taxon>Cylindrobasidium</taxon>
    </lineage>
</organism>
<feature type="coiled-coil region" evidence="1">
    <location>
        <begin position="179"/>
        <end position="237"/>
    </location>
</feature>
<accession>A0A0D7B2H8</accession>
<name>A0A0D7B2H8_9AGAR</name>
<evidence type="ECO:0000256" key="2">
    <source>
        <dbReference type="SAM" id="MobiDB-lite"/>
    </source>
</evidence>
<dbReference type="EMBL" id="KN880639">
    <property type="protein sequence ID" value="KIY64374.1"/>
    <property type="molecule type" value="Genomic_DNA"/>
</dbReference>
<reference evidence="3 4" key="1">
    <citation type="journal article" date="2015" name="Fungal Genet. Biol.">
        <title>Evolution of novel wood decay mechanisms in Agaricales revealed by the genome sequences of Fistulina hepatica and Cylindrobasidium torrendii.</title>
        <authorList>
            <person name="Floudas D."/>
            <person name="Held B.W."/>
            <person name="Riley R."/>
            <person name="Nagy L.G."/>
            <person name="Koehler G."/>
            <person name="Ransdell A.S."/>
            <person name="Younus H."/>
            <person name="Chow J."/>
            <person name="Chiniquy J."/>
            <person name="Lipzen A."/>
            <person name="Tritt A."/>
            <person name="Sun H."/>
            <person name="Haridas S."/>
            <person name="LaButti K."/>
            <person name="Ohm R.A."/>
            <person name="Kues U."/>
            <person name="Blanchette R.A."/>
            <person name="Grigoriev I.V."/>
            <person name="Minto R.E."/>
            <person name="Hibbett D.S."/>
        </authorList>
    </citation>
    <scope>NUCLEOTIDE SEQUENCE [LARGE SCALE GENOMIC DNA]</scope>
    <source>
        <strain evidence="3 4">FP15055 ss-10</strain>
    </source>
</reference>
<dbReference type="Proteomes" id="UP000054007">
    <property type="component" value="Unassembled WGS sequence"/>
</dbReference>
<feature type="compositionally biased region" description="Polar residues" evidence="2">
    <location>
        <begin position="138"/>
        <end position="161"/>
    </location>
</feature>
<feature type="region of interest" description="Disordered" evidence="2">
    <location>
        <begin position="19"/>
        <end position="52"/>
    </location>
</feature>
<evidence type="ECO:0000256" key="1">
    <source>
        <dbReference type="SAM" id="Coils"/>
    </source>
</evidence>
<sequence>MMLTAAGKIVKVVKNIGGRPQAESAPSTMSSSAYNEHGDRRRPRDTSVPMDVDPALPAQLYANEGAVSSALPDGSEHGQHLHQAMDSSTPTRYYQIRKPASEPTQVQVADQRDRDLSRHCGAELGEAEPRYRTFSEAVATQTQPASSALRSHGHSQSTESANVHKAELESLRLYYEKHIEGIQQKEQELRARLQQSQMNTQSMQNQYEHEHARRCAAEKLNDLRRNELQEAQAYLEKSDTMSAQDIVSLVRALNSEIFQFAASVAEATPLRAEGHQENEDIQKLYKVIGPELASVVQSMPLPSVDPEFLFQTVIQVALTSVSRVWTTLFDARAPTYSEAQESIRSVYRSIRSASPQSVSARWRALVYSRHKYENPDEARNILYGKLERALKIVVRALGYVVTNQMLSGITPIADAIIKFDRAGGEAALSQSMVPIFIKAGTQFSPDEMEDANGSTEAKDTVVGCIELGLGSYERGDSGKRTSKESPLLLKPVVLLASAFYEN</sequence>
<evidence type="ECO:0000313" key="4">
    <source>
        <dbReference type="Proteomes" id="UP000054007"/>
    </source>
</evidence>
<proteinExistence type="predicted"/>
<feature type="region of interest" description="Disordered" evidence="2">
    <location>
        <begin position="68"/>
        <end position="90"/>
    </location>
</feature>